<accession>A0A9X8GSL5</accession>
<sequence>MDNLNAVLHQMQDFGIELRRAPGPDDVQRIQDMKEGKRTTIGKGGKSWFKFYLFRPDKGGVYITGSFGTYRGGGSWEKVEQDWAPLSAAERERQARDRAEASARAAAEREEARRIAAMRAGELWHFASREGRSPYLERKGLQGEACRYLPDGTLVILMLRYDLPREQAVQAAQRIMPNGEKMYSAGFSKPGCSLRLGTVDDSTQLIAVVEGYATGLTVRTALDHQIPVYVAFDAGNLHHVVPMLRELHPDVRLLICADDDWLTRDPITKKLNNPGRTAAKAIAKRVPCVDIVYPVFDSTRQRGDTDFDDLRLRQGIEAAARQLQGAVRMMERVHG</sequence>
<dbReference type="OrthoDB" id="784829at2"/>
<dbReference type="Pfam" id="PF13362">
    <property type="entry name" value="Toprim_3"/>
    <property type="match status" value="1"/>
</dbReference>
<name>A0A9X8GSL5_9BURK</name>
<comment type="caution">
    <text evidence="2">The sequence shown here is derived from an EMBL/GenBank/DDBJ whole genome shotgun (WGS) entry which is preliminary data.</text>
</comment>
<dbReference type="InterPro" id="IPR034154">
    <property type="entry name" value="TOPRIM_DnaG/twinkle"/>
</dbReference>
<gene>
    <name evidence="2" type="ORF">D3H34_27385</name>
</gene>
<keyword evidence="3" id="KW-1185">Reference proteome</keyword>
<dbReference type="AlphaFoldDB" id="A0A9X8GSL5"/>
<evidence type="ECO:0000313" key="3">
    <source>
        <dbReference type="Proteomes" id="UP000265619"/>
    </source>
</evidence>
<dbReference type="Proteomes" id="UP000265619">
    <property type="component" value="Unassembled WGS sequence"/>
</dbReference>
<organism evidence="2 3">
    <name type="scientific">Acidovorax cavernicola</name>
    <dbReference type="NCBI Taxonomy" id="1675792"/>
    <lineage>
        <taxon>Bacteria</taxon>
        <taxon>Pseudomonadati</taxon>
        <taxon>Pseudomonadota</taxon>
        <taxon>Betaproteobacteria</taxon>
        <taxon>Burkholderiales</taxon>
        <taxon>Comamonadaceae</taxon>
        <taxon>Acidovorax</taxon>
    </lineage>
</organism>
<evidence type="ECO:0000259" key="1">
    <source>
        <dbReference type="Pfam" id="PF13362"/>
    </source>
</evidence>
<dbReference type="EMBL" id="QXMN01000051">
    <property type="protein sequence ID" value="RIX74458.1"/>
    <property type="molecule type" value="Genomic_DNA"/>
</dbReference>
<dbReference type="CDD" id="cd01029">
    <property type="entry name" value="TOPRIM_primases"/>
    <property type="match status" value="1"/>
</dbReference>
<evidence type="ECO:0000313" key="2">
    <source>
        <dbReference type="EMBL" id="RIX74458.1"/>
    </source>
</evidence>
<protein>
    <recommendedName>
        <fullName evidence="1">Toprim domain-containing protein</fullName>
    </recommendedName>
</protein>
<proteinExistence type="predicted"/>
<dbReference type="RefSeq" id="WP_119557656.1">
    <property type="nucleotide sequence ID" value="NZ_QXMN01000051.1"/>
</dbReference>
<dbReference type="InterPro" id="IPR006171">
    <property type="entry name" value="TOPRIM_dom"/>
</dbReference>
<reference evidence="2 3" key="1">
    <citation type="submission" date="2018-09" db="EMBL/GenBank/DDBJ databases">
        <title>Acidovorax cavernicola nov. sp. isolated from Gruta de las Maravillas (Aracena, Spain).</title>
        <authorList>
            <person name="Jurado V."/>
            <person name="Gutierrez-Patricio S."/>
            <person name="Gonzalez-Pimentel J.L."/>
            <person name="Miller A.Z."/>
            <person name="Laiz L."/>
            <person name="Saiz-Jimenez C."/>
        </authorList>
    </citation>
    <scope>NUCLEOTIDE SEQUENCE [LARGE SCALE GENOMIC DNA]</scope>
    <source>
        <strain evidence="2 3">1011MAR4D40.2</strain>
    </source>
</reference>
<feature type="domain" description="Toprim" evidence="1">
    <location>
        <begin position="206"/>
        <end position="316"/>
    </location>
</feature>